<dbReference type="Proteomes" id="UP001301442">
    <property type="component" value="Chromosome"/>
</dbReference>
<feature type="signal peptide" evidence="2">
    <location>
        <begin position="1"/>
        <end position="26"/>
    </location>
</feature>
<dbReference type="PANTHER" id="PTHR45737">
    <property type="entry name" value="VON WILLEBRAND FACTOR A DOMAIN-CONTAINING PROTEIN 5A"/>
    <property type="match status" value="1"/>
</dbReference>
<gene>
    <name evidence="5" type="ORF">RI844_13820</name>
</gene>
<keyword evidence="2" id="KW-0732">Signal</keyword>
<dbReference type="SMART" id="SM00327">
    <property type="entry name" value="VWA"/>
    <property type="match status" value="1"/>
</dbReference>
<reference evidence="5 6" key="1">
    <citation type="submission" date="2023-09" db="EMBL/GenBank/DDBJ databases">
        <authorList>
            <person name="Qi X."/>
        </authorList>
    </citation>
    <scope>NUCLEOTIDE SEQUENCE [LARGE SCALE GENOMIC DNA]</scope>
    <source>
        <strain evidence="5 6">S1-1</strain>
    </source>
</reference>
<dbReference type="InterPro" id="IPR036465">
    <property type="entry name" value="vWFA_dom_sf"/>
</dbReference>
<feature type="region of interest" description="Disordered" evidence="1">
    <location>
        <begin position="616"/>
        <end position="658"/>
    </location>
</feature>
<dbReference type="RefSeq" id="WP_348395257.1">
    <property type="nucleotide sequence ID" value="NZ_CP136600.1"/>
</dbReference>
<name>A0ABZ0GKQ1_9GAMM</name>
<proteinExistence type="predicted"/>
<evidence type="ECO:0000259" key="3">
    <source>
        <dbReference type="PROSITE" id="PS50234"/>
    </source>
</evidence>
<feature type="chain" id="PRO_5046763086" evidence="2">
    <location>
        <begin position="27"/>
        <end position="687"/>
    </location>
</feature>
<evidence type="ECO:0000313" key="5">
    <source>
        <dbReference type="EMBL" id="WOH36444.1"/>
    </source>
</evidence>
<dbReference type="Gene3D" id="3.40.50.410">
    <property type="entry name" value="von Willebrand factor, type A domain"/>
    <property type="match status" value="1"/>
</dbReference>
<sequence>MNNFITKIMINTLCLGAIACSHVSFASGLLTPKDGSLPPLEIKQHHVNVVIEDGYAVTSIEQVFFNPHAIDLEATYSFPVPDKAAVGEFAYWIDGQPVIGEVVEKEQARQLYQQEKQAGREVALTEQDDYRTFDSKVYPVRAGQDVRIKLTYIQAAHVETSIGRYVYPLEDGGVDEQKLSFWNYQNKVQEHFSFNLTFRSSYPIDEFRLPKHPQALIQQTSANEWSVNFDSKRGQHIAEEGAATQTSQLTTPAAFSLEQDIVVYWRLQDGLPGTVDLVTYKEPGKERGTFMMTVTPAEDLAPITEGRDWIFVLDYSGSMSAKYQSMVDGVTKSLDKMNSNDRFKIVIFNSRAEEITNGYVNATKENIIHWANQLAAEVPGNSTNMYHGMKLAIKSLDDDRSSAIILVTDGVTNVGTTEKKAFINLLSEHDVRLFTFVMGNSANRPLLEGMVKVSNGFAINVSNSDDIVGQLMQATAKLGFQAFHDIDVKIKGVKVKDVTPKQINTLYRGQQLIVFGHYYGNENQDVELIINGKVSGQDKRYSTRFNLAQESTLNPEIERLWAFATIENLQDKMDYFGQDSDIEQAITDLAIEYGLVTNYTSMLVMREEQFAAQNIDRNNKQRVAKEQAARQKRAQAPVRNNRVDKTKPAFKSSRPSFGGGGGGSITPWMLILLLPMLTKRLLSTTES</sequence>
<accession>A0ABZ0GKQ1</accession>
<evidence type="ECO:0000313" key="6">
    <source>
        <dbReference type="Proteomes" id="UP001301442"/>
    </source>
</evidence>
<dbReference type="InterPro" id="IPR002035">
    <property type="entry name" value="VWF_A"/>
</dbReference>
<feature type="domain" description="VIT" evidence="4">
    <location>
        <begin position="26"/>
        <end position="154"/>
    </location>
</feature>
<dbReference type="EMBL" id="CP136600">
    <property type="protein sequence ID" value="WOH36444.1"/>
    <property type="molecule type" value="Genomic_DNA"/>
</dbReference>
<feature type="compositionally biased region" description="Basic and acidic residues" evidence="1">
    <location>
        <begin position="617"/>
        <end position="629"/>
    </location>
</feature>
<evidence type="ECO:0000259" key="4">
    <source>
        <dbReference type="PROSITE" id="PS51468"/>
    </source>
</evidence>
<dbReference type="PROSITE" id="PS50234">
    <property type="entry name" value="VWFA"/>
    <property type="match status" value="1"/>
</dbReference>
<evidence type="ECO:0000256" key="1">
    <source>
        <dbReference type="SAM" id="MobiDB-lite"/>
    </source>
</evidence>
<protein>
    <submittedName>
        <fullName evidence="5">VIT domain-containing protein</fullName>
    </submittedName>
</protein>
<organism evidence="5 6">
    <name type="scientific">Thalassotalea fonticola</name>
    <dbReference type="NCBI Taxonomy" id="3065649"/>
    <lineage>
        <taxon>Bacteria</taxon>
        <taxon>Pseudomonadati</taxon>
        <taxon>Pseudomonadota</taxon>
        <taxon>Gammaproteobacteria</taxon>
        <taxon>Alteromonadales</taxon>
        <taxon>Colwelliaceae</taxon>
        <taxon>Thalassotalea</taxon>
    </lineage>
</organism>
<dbReference type="Pfam" id="PF08487">
    <property type="entry name" value="VIT"/>
    <property type="match status" value="1"/>
</dbReference>
<dbReference type="PROSITE" id="PS51468">
    <property type="entry name" value="VIT"/>
    <property type="match status" value="1"/>
</dbReference>
<dbReference type="SUPFAM" id="SSF53300">
    <property type="entry name" value="vWA-like"/>
    <property type="match status" value="1"/>
</dbReference>
<dbReference type="InterPro" id="IPR013694">
    <property type="entry name" value="VIT"/>
</dbReference>
<dbReference type="SMART" id="SM00609">
    <property type="entry name" value="VIT"/>
    <property type="match status" value="1"/>
</dbReference>
<dbReference type="PANTHER" id="PTHR45737:SF6">
    <property type="entry name" value="VON WILLEBRAND FACTOR A DOMAIN-CONTAINING PROTEIN 5A"/>
    <property type="match status" value="1"/>
</dbReference>
<dbReference type="PROSITE" id="PS51257">
    <property type="entry name" value="PROKAR_LIPOPROTEIN"/>
    <property type="match status" value="1"/>
</dbReference>
<dbReference type="Pfam" id="PF00092">
    <property type="entry name" value="VWA"/>
    <property type="match status" value="1"/>
</dbReference>
<evidence type="ECO:0000256" key="2">
    <source>
        <dbReference type="SAM" id="SignalP"/>
    </source>
</evidence>
<keyword evidence="6" id="KW-1185">Reference proteome</keyword>
<feature type="domain" description="VWFA" evidence="3">
    <location>
        <begin position="308"/>
        <end position="475"/>
    </location>
</feature>